<proteinExistence type="predicted"/>
<organism evidence="2 3">
    <name type="scientific">Cereibacter azotoformans</name>
    <dbReference type="NCBI Taxonomy" id="43057"/>
    <lineage>
        <taxon>Bacteria</taxon>
        <taxon>Pseudomonadati</taxon>
        <taxon>Pseudomonadota</taxon>
        <taxon>Alphaproteobacteria</taxon>
        <taxon>Rhodobacterales</taxon>
        <taxon>Paracoccaceae</taxon>
        <taxon>Cereibacter</taxon>
    </lineage>
</organism>
<keyword evidence="3" id="KW-1185">Reference proteome</keyword>
<accession>A0A2T5JKA0</accession>
<dbReference type="PANTHER" id="PTHR43685">
    <property type="entry name" value="GLYCOSYLTRANSFERASE"/>
    <property type="match status" value="1"/>
</dbReference>
<protein>
    <submittedName>
        <fullName evidence="2">Glycosyl transferase family 2</fullName>
    </submittedName>
</protein>
<reference evidence="2 3" key="1">
    <citation type="submission" date="2018-04" db="EMBL/GenBank/DDBJ databases">
        <title>Genomic Encyclopedia of Type Strains, Phase III (KMG-III): the genomes of soil and plant-associated and newly described type strains.</title>
        <authorList>
            <person name="Whitman W."/>
        </authorList>
    </citation>
    <scope>NUCLEOTIDE SEQUENCE [LARGE SCALE GENOMIC DNA]</scope>
    <source>
        <strain evidence="2 3">KA25</strain>
    </source>
</reference>
<name>A0A2T5JKA0_9RHOB</name>
<dbReference type="PANTHER" id="PTHR43685:SF2">
    <property type="entry name" value="GLYCOSYLTRANSFERASE 2-LIKE DOMAIN-CONTAINING PROTEIN"/>
    <property type="match status" value="1"/>
</dbReference>
<keyword evidence="2" id="KW-0808">Transferase</keyword>
<dbReference type="EMBL" id="QAOT01000046">
    <property type="protein sequence ID" value="PTR06932.1"/>
    <property type="molecule type" value="Genomic_DNA"/>
</dbReference>
<evidence type="ECO:0000313" key="3">
    <source>
        <dbReference type="Proteomes" id="UP000244060"/>
    </source>
</evidence>
<dbReference type="InterPro" id="IPR007739">
    <property type="entry name" value="RgpF"/>
</dbReference>
<sequence length="1042" mass="117194">MNEPTDHAAIIHVWHLDVLDDLTEALEHLHETADQFVTLPVSFGQEQRDRVTAAFPKAMIVEVENRGQDIGALFQLMQKVNLGRYDFICKIHTKKGPNMPEEWRRALLDGVLGSKRQVTHIVESFRADPKVMLAGARQLFVFGPAYLEPNAEKLAENYAPLIGDFDVRSEDWGFIAGTCFWIRTSILQDMAACAVEFLPADYVTDGAPAHAAERMFGLSVALRGGTVLLQDLRFADRLPEAETGFPADLPRNWRRLAQILTPLAVNLFIRPRYRPTEAQPAPRRRVAVFASYTGDGILPPQVVPYLEGLRHLTEAIVVVCDNDLQSGEAAKLSGLAAHVITGRHGEYDFGSYKRGVAWLEKAGMLTKADDLILCNDSCYGPIGSFAPMFAEMEAKGLDFWGATDSREIDYHLQSYFVVLTRRVFSSETFRKFISSVEKQPNVQEVIKKYEIGMTQTLVKAGFSSGAMVANTLAGVHEKDPTSRNLTLFPLYTLNRGLPLLKVKALTKPSSNANGAAAIFDWLAENAPDIHAVAMSEFEVMKFAATSKIGFSVIMPTYNRAWCIGRAIRAVLAQTHRNFELIIVDDGSTDDTEQEVRRRFPDEIASGRIVYVRLERNVGVCKARNIGMMRARADWIAYADSDNEVRPYFLNMFAHAIIQHPGKDTVYGRFINVNSGNIIGIAFENGDVLRGNFIDLGVFAHRRSLMGKLGCFDDSLRRLVDWDLVIRYTRHDVPSYIDKILLDYVDEERNDRISVGESYVKANIQVHRKHSPLPTVSTIIVSYNHLEFIVEAIESALAQKGNFHHEILLSDDGSTDGTARIMARYAEKYPMRIRNISRGGNHGVSANYRHCFAEAQGEFVAVLEGDDYWSDPEKLAKQAAFLREHAEAAMVLSRIELLDMKSGKRRLLKRQEGLPNIISGKHFSENQHLNLIVNFSCCMFRTDIMQHLPDMMYDPRLSEIPLAFYLDRLGGIGFLSDVMSTYRLNDKSVWTGASMANKHRQAIDVRQTALRVARPIYQATIQRHIEARQKQLEAELFKNAVAA</sequence>
<feature type="domain" description="Glycosyltransferase 2-like" evidence="1">
    <location>
        <begin position="776"/>
        <end position="944"/>
    </location>
</feature>
<dbReference type="Pfam" id="PF00535">
    <property type="entry name" value="Glycos_transf_2"/>
    <property type="match status" value="2"/>
</dbReference>
<dbReference type="AlphaFoldDB" id="A0A2T5JKA0"/>
<dbReference type="OrthoDB" id="8849801at2"/>
<dbReference type="RefSeq" id="WP_108222751.1">
    <property type="nucleotide sequence ID" value="NZ_CP090026.1"/>
</dbReference>
<dbReference type="Proteomes" id="UP000244060">
    <property type="component" value="Unassembled WGS sequence"/>
</dbReference>
<feature type="domain" description="Glycosyltransferase 2-like" evidence="1">
    <location>
        <begin position="551"/>
        <end position="672"/>
    </location>
</feature>
<dbReference type="GO" id="GO:0016757">
    <property type="term" value="F:glycosyltransferase activity"/>
    <property type="evidence" value="ECO:0007669"/>
    <property type="project" value="UniProtKB-KW"/>
</dbReference>
<dbReference type="InterPro" id="IPR029044">
    <property type="entry name" value="Nucleotide-diphossugar_trans"/>
</dbReference>
<dbReference type="SUPFAM" id="SSF53448">
    <property type="entry name" value="Nucleotide-diphospho-sugar transferases"/>
    <property type="match status" value="2"/>
</dbReference>
<gene>
    <name evidence="2" type="ORF">C8J28_1462</name>
</gene>
<dbReference type="InterPro" id="IPR050834">
    <property type="entry name" value="Glycosyltransf_2"/>
</dbReference>
<dbReference type="Pfam" id="PF05045">
    <property type="entry name" value="RgpF"/>
    <property type="match status" value="2"/>
</dbReference>
<evidence type="ECO:0000313" key="2">
    <source>
        <dbReference type="EMBL" id="PTR06932.1"/>
    </source>
</evidence>
<comment type="caution">
    <text evidence="2">The sequence shown here is derived from an EMBL/GenBank/DDBJ whole genome shotgun (WGS) entry which is preliminary data.</text>
</comment>
<dbReference type="InterPro" id="IPR001173">
    <property type="entry name" value="Glyco_trans_2-like"/>
</dbReference>
<dbReference type="Gene3D" id="3.90.550.10">
    <property type="entry name" value="Spore Coat Polysaccharide Biosynthesis Protein SpsA, Chain A"/>
    <property type="match status" value="2"/>
</dbReference>
<evidence type="ECO:0000259" key="1">
    <source>
        <dbReference type="Pfam" id="PF00535"/>
    </source>
</evidence>